<dbReference type="Pfam" id="PF08395">
    <property type="entry name" value="7tm_7"/>
    <property type="match status" value="1"/>
</dbReference>
<comment type="subcellular location">
    <subcellularLocation>
        <location evidence="1 8">Cell membrane</location>
        <topology evidence="1 8">Multi-pass membrane protein</topology>
    </subcellularLocation>
</comment>
<feature type="transmembrane region" description="Helical" evidence="8">
    <location>
        <begin position="380"/>
        <end position="398"/>
    </location>
</feature>
<dbReference type="STRING" id="62324.A0A182RG18"/>
<feature type="transmembrane region" description="Helical" evidence="8">
    <location>
        <begin position="20"/>
        <end position="37"/>
    </location>
</feature>
<protein>
    <recommendedName>
        <fullName evidence="8">Gustatory receptor</fullName>
    </recommendedName>
</protein>
<keyword evidence="6 8" id="KW-0675">Receptor</keyword>
<evidence type="ECO:0000256" key="8">
    <source>
        <dbReference type="RuleBase" id="RU363108"/>
    </source>
</evidence>
<feature type="transmembrane region" description="Helical" evidence="8">
    <location>
        <begin position="83"/>
        <end position="104"/>
    </location>
</feature>
<evidence type="ECO:0000256" key="4">
    <source>
        <dbReference type="ARBA" id="ARBA00022989"/>
    </source>
</evidence>
<dbReference type="AlphaFoldDB" id="A0A182RG18"/>
<keyword evidence="7 8" id="KW-0807">Transducer</keyword>
<accession>A0A182RG18</accession>
<evidence type="ECO:0000256" key="3">
    <source>
        <dbReference type="ARBA" id="ARBA00022692"/>
    </source>
</evidence>
<feature type="transmembrane region" description="Helical" evidence="8">
    <location>
        <begin position="141"/>
        <end position="166"/>
    </location>
</feature>
<keyword evidence="4 8" id="KW-1133">Transmembrane helix</keyword>
<dbReference type="GO" id="GO:0030425">
    <property type="term" value="C:dendrite"/>
    <property type="evidence" value="ECO:0007669"/>
    <property type="project" value="TreeGrafter"/>
</dbReference>
<dbReference type="GO" id="GO:0030424">
    <property type="term" value="C:axon"/>
    <property type="evidence" value="ECO:0007669"/>
    <property type="project" value="TreeGrafter"/>
</dbReference>
<evidence type="ECO:0000256" key="7">
    <source>
        <dbReference type="ARBA" id="ARBA00023224"/>
    </source>
</evidence>
<comment type="function">
    <text evidence="8">Gustatory receptor which mediates acceptance or avoidance behavior, depending on its substrates.</text>
</comment>
<organism evidence="9">
    <name type="scientific">Anopheles funestus</name>
    <name type="common">African malaria mosquito</name>
    <dbReference type="NCBI Taxonomy" id="62324"/>
    <lineage>
        <taxon>Eukaryota</taxon>
        <taxon>Metazoa</taxon>
        <taxon>Ecdysozoa</taxon>
        <taxon>Arthropoda</taxon>
        <taxon>Hexapoda</taxon>
        <taxon>Insecta</taxon>
        <taxon>Pterygota</taxon>
        <taxon>Neoptera</taxon>
        <taxon>Endopterygota</taxon>
        <taxon>Diptera</taxon>
        <taxon>Nematocera</taxon>
        <taxon>Culicoidea</taxon>
        <taxon>Culicidae</taxon>
        <taxon>Anophelinae</taxon>
        <taxon>Anopheles</taxon>
    </lineage>
</organism>
<comment type="similarity">
    <text evidence="8">Belongs to the insect chemoreceptor superfamily. Gustatory receptor (GR) family.</text>
</comment>
<keyword evidence="5 8" id="KW-0472">Membrane</keyword>
<evidence type="ECO:0000256" key="1">
    <source>
        <dbReference type="ARBA" id="ARBA00004651"/>
    </source>
</evidence>
<keyword evidence="2 8" id="KW-1003">Cell membrane</keyword>
<keyword evidence="3 8" id="KW-0812">Transmembrane</keyword>
<dbReference type="GO" id="GO:0007165">
    <property type="term" value="P:signal transduction"/>
    <property type="evidence" value="ECO:0007669"/>
    <property type="project" value="UniProtKB-KW"/>
</dbReference>
<feature type="transmembrane region" description="Helical" evidence="8">
    <location>
        <begin position="303"/>
        <end position="325"/>
    </location>
</feature>
<dbReference type="PANTHER" id="PTHR21143">
    <property type="entry name" value="INVERTEBRATE GUSTATORY RECEPTOR"/>
    <property type="match status" value="1"/>
</dbReference>
<dbReference type="PANTHER" id="PTHR21143:SF129">
    <property type="entry name" value="GUSTATORY RECEPTOR"/>
    <property type="match status" value="1"/>
</dbReference>
<feature type="transmembrane region" description="Helical" evidence="8">
    <location>
        <begin position="268"/>
        <end position="291"/>
    </location>
</feature>
<dbReference type="GO" id="GO:0005886">
    <property type="term" value="C:plasma membrane"/>
    <property type="evidence" value="ECO:0007669"/>
    <property type="project" value="UniProtKB-SubCell"/>
</dbReference>
<proteinExistence type="inferred from homology"/>
<comment type="caution">
    <text evidence="8">Lacks conserved residue(s) required for the propagation of feature annotation.</text>
</comment>
<feature type="transmembrane region" description="Helical" evidence="8">
    <location>
        <begin position="49"/>
        <end position="71"/>
    </location>
</feature>
<dbReference type="GO" id="GO:0050909">
    <property type="term" value="P:sensory perception of taste"/>
    <property type="evidence" value="ECO:0007669"/>
    <property type="project" value="InterPro"/>
</dbReference>
<dbReference type="GO" id="GO:0043025">
    <property type="term" value="C:neuronal cell body"/>
    <property type="evidence" value="ECO:0007669"/>
    <property type="project" value="TreeGrafter"/>
</dbReference>
<dbReference type="InterPro" id="IPR013604">
    <property type="entry name" value="7TM_chemorcpt"/>
</dbReference>
<dbReference type="VEuPathDB" id="VectorBase:AFUN2_008616"/>
<evidence type="ECO:0000256" key="6">
    <source>
        <dbReference type="ARBA" id="ARBA00023170"/>
    </source>
</evidence>
<dbReference type="VEuPathDB" id="VectorBase:AFUN005154"/>
<evidence type="ECO:0000256" key="2">
    <source>
        <dbReference type="ARBA" id="ARBA00022475"/>
    </source>
</evidence>
<feature type="transmembrane region" description="Helical" evidence="8">
    <location>
        <begin position="178"/>
        <end position="203"/>
    </location>
</feature>
<sequence length="408" mass="46924">MFGWSRILELLLTHTDLYDVINLHLFILRICGDLFVCRNRSTGQLYISWKSFACFIAQLVCLLALVIGGHFAYKKFSEKDATYLHQGTSVLIRISGVFAIVISISNAMGGRRIWTILECFDKFDRRMIMLKAAVDHRAQKLVIMVWTVILCLGVTVFVVMFMFAIVTNYSSPVLQFVTVLQIAIFVVVIVAMLCQMVIVVYMASCRFYHLRRFFEVNFLPLKPTASFMVSELPTVNQFRRLTDSGLFCTVMELFHILRESMRLVHEAYSVQLLSMTVSNIPSPTLAMFGMYRSFMTSNYEMQNLIVTMFLSSIMYLMSYFMLIFLSAQIKRETLQLIKSFHHFTNLYNVEFERMVKISAGQIYDGSHTVHLGPTELNWKLAFSMMGTMISYLVILIQFDRSGVGASSM</sequence>
<name>A0A182RG18_ANOFN</name>
<reference evidence="9" key="1">
    <citation type="submission" date="2020-05" db="UniProtKB">
        <authorList>
            <consortium name="EnsemblMetazoa"/>
        </authorList>
    </citation>
    <scope>IDENTIFICATION</scope>
    <source>
        <strain evidence="9">FUMOZ</strain>
    </source>
</reference>
<dbReference type="EnsemblMetazoa" id="AFUN005154-RA">
    <property type="protein sequence ID" value="AFUN005154-PA"/>
    <property type="gene ID" value="AFUN005154"/>
</dbReference>
<evidence type="ECO:0000256" key="5">
    <source>
        <dbReference type="ARBA" id="ARBA00023136"/>
    </source>
</evidence>
<evidence type="ECO:0000313" key="9">
    <source>
        <dbReference type="EnsemblMetazoa" id="AFUN005154-PA"/>
    </source>
</evidence>